<name>D8S6R8_SELML</name>
<organism evidence="2">
    <name type="scientific">Selaginella moellendorffii</name>
    <name type="common">Spikemoss</name>
    <dbReference type="NCBI Taxonomy" id="88036"/>
    <lineage>
        <taxon>Eukaryota</taxon>
        <taxon>Viridiplantae</taxon>
        <taxon>Streptophyta</taxon>
        <taxon>Embryophyta</taxon>
        <taxon>Tracheophyta</taxon>
        <taxon>Lycopodiopsida</taxon>
        <taxon>Selaginellales</taxon>
        <taxon>Selaginellaceae</taxon>
        <taxon>Selaginella</taxon>
    </lineage>
</organism>
<dbReference type="InterPro" id="IPR013935">
    <property type="entry name" value="Trs120_TRAPPC9"/>
</dbReference>
<accession>D8S6R8</accession>
<dbReference type="Proteomes" id="UP000001514">
    <property type="component" value="Unassembled WGS sequence"/>
</dbReference>
<dbReference type="HOGENOM" id="CLU_1410968_0_0_1"/>
<proteinExistence type="predicted"/>
<dbReference type="STRING" id="88036.D8S6R8"/>
<dbReference type="InParanoid" id="D8S6R8"/>
<dbReference type="GO" id="GO:0005794">
    <property type="term" value="C:Golgi apparatus"/>
    <property type="evidence" value="ECO:0007669"/>
    <property type="project" value="UniProtKB-SubCell"/>
</dbReference>
<dbReference type="EMBL" id="GL377604">
    <property type="protein sequence ID" value="EFJ19854.1"/>
    <property type="molecule type" value="Genomic_DNA"/>
</dbReference>
<reference evidence="1 2" key="1">
    <citation type="journal article" date="2011" name="Science">
        <title>The Selaginella genome identifies genetic changes associated with the evolution of vascular plants.</title>
        <authorList>
            <person name="Banks J.A."/>
            <person name="Nishiyama T."/>
            <person name="Hasebe M."/>
            <person name="Bowman J.L."/>
            <person name="Gribskov M."/>
            <person name="dePamphilis C."/>
            <person name="Albert V.A."/>
            <person name="Aono N."/>
            <person name="Aoyama T."/>
            <person name="Ambrose B.A."/>
            <person name="Ashton N.W."/>
            <person name="Axtell M.J."/>
            <person name="Barker E."/>
            <person name="Barker M.S."/>
            <person name="Bennetzen J.L."/>
            <person name="Bonawitz N.D."/>
            <person name="Chapple C."/>
            <person name="Cheng C."/>
            <person name="Correa L.G."/>
            <person name="Dacre M."/>
            <person name="DeBarry J."/>
            <person name="Dreyer I."/>
            <person name="Elias M."/>
            <person name="Engstrom E.M."/>
            <person name="Estelle M."/>
            <person name="Feng L."/>
            <person name="Finet C."/>
            <person name="Floyd S.K."/>
            <person name="Frommer W.B."/>
            <person name="Fujita T."/>
            <person name="Gramzow L."/>
            <person name="Gutensohn M."/>
            <person name="Harholt J."/>
            <person name="Hattori M."/>
            <person name="Heyl A."/>
            <person name="Hirai T."/>
            <person name="Hiwatashi Y."/>
            <person name="Ishikawa M."/>
            <person name="Iwata M."/>
            <person name="Karol K.G."/>
            <person name="Koehler B."/>
            <person name="Kolukisaoglu U."/>
            <person name="Kubo M."/>
            <person name="Kurata T."/>
            <person name="Lalonde S."/>
            <person name="Li K."/>
            <person name="Li Y."/>
            <person name="Litt A."/>
            <person name="Lyons E."/>
            <person name="Manning G."/>
            <person name="Maruyama T."/>
            <person name="Michael T.P."/>
            <person name="Mikami K."/>
            <person name="Miyazaki S."/>
            <person name="Morinaga S."/>
            <person name="Murata T."/>
            <person name="Mueller-Roeber B."/>
            <person name="Nelson D.R."/>
            <person name="Obara M."/>
            <person name="Oguri Y."/>
            <person name="Olmstead R.G."/>
            <person name="Onodera N."/>
            <person name="Petersen B.L."/>
            <person name="Pils B."/>
            <person name="Prigge M."/>
            <person name="Rensing S.A."/>
            <person name="Riano-Pachon D.M."/>
            <person name="Roberts A.W."/>
            <person name="Sato Y."/>
            <person name="Scheller H.V."/>
            <person name="Schulz B."/>
            <person name="Schulz C."/>
            <person name="Shakirov E.V."/>
            <person name="Shibagaki N."/>
            <person name="Shinohara N."/>
            <person name="Shippen D.E."/>
            <person name="Soerensen I."/>
            <person name="Sotooka R."/>
            <person name="Sugimoto N."/>
            <person name="Sugita M."/>
            <person name="Sumikawa N."/>
            <person name="Tanurdzic M."/>
            <person name="Theissen G."/>
            <person name="Ulvskov P."/>
            <person name="Wakazuki S."/>
            <person name="Weng J.K."/>
            <person name="Willats W.W."/>
            <person name="Wipf D."/>
            <person name="Wolf P.G."/>
            <person name="Yang L."/>
            <person name="Zimmer A.D."/>
            <person name="Zhu Q."/>
            <person name="Mitros T."/>
            <person name="Hellsten U."/>
            <person name="Loque D."/>
            <person name="Otillar R."/>
            <person name="Salamov A."/>
            <person name="Schmutz J."/>
            <person name="Shapiro H."/>
            <person name="Lindquist E."/>
            <person name="Lucas S."/>
            <person name="Rokhsar D."/>
            <person name="Grigoriev I.V."/>
        </authorList>
    </citation>
    <scope>NUCLEOTIDE SEQUENCE [LARGE SCALE GENOMIC DNA]</scope>
</reference>
<dbReference type="KEGG" id="smo:SELMODRAFT_418664"/>
<dbReference type="AlphaFoldDB" id="D8S6R8"/>
<dbReference type="eggNOG" id="KOG1953">
    <property type="taxonomic scope" value="Eukaryota"/>
</dbReference>
<dbReference type="Gramene" id="EFJ19854">
    <property type="protein sequence ID" value="EFJ19854"/>
    <property type="gene ID" value="SELMODRAFT_418664"/>
</dbReference>
<dbReference type="PANTHER" id="PTHR21512">
    <property type="entry name" value="TRAFFICKING PROTEIN PARTICLE COMPLEX SUBUNIT 9"/>
    <property type="match status" value="1"/>
</dbReference>
<gene>
    <name evidence="1" type="ORF">SELMODRAFT_418664</name>
</gene>
<protein>
    <submittedName>
        <fullName evidence="1">Uncharacterized protein</fullName>
    </submittedName>
</protein>
<evidence type="ECO:0000313" key="1">
    <source>
        <dbReference type="EMBL" id="EFJ19854.1"/>
    </source>
</evidence>
<keyword evidence="2" id="KW-1185">Reference proteome</keyword>
<sequence length="193" mass="21926">MTVELCNMAVIEANITMVARRRKQNVYVEDDVLQTALPLYTGIKASVPIQLQIGHLDSQTLENSTQSLDEEAFLHVHYAGLTKNSPDRRLTSRLRLRVLQGLRLVNSQLLSMDIPLQLSSTLPSGHWQGRSKRLDPYSQRVLELELWNGTDAFFEVTVAVKGEELRAGTKVDRKHCARVLVPLEKFKALEHRK</sequence>
<dbReference type="PANTHER" id="PTHR21512:SF5">
    <property type="entry name" value="TRAFFICKING PROTEIN PARTICLE COMPLEX SUBUNIT 9"/>
    <property type="match status" value="1"/>
</dbReference>
<evidence type="ECO:0000313" key="2">
    <source>
        <dbReference type="Proteomes" id="UP000001514"/>
    </source>
</evidence>